<dbReference type="EMBL" id="GEDC01009030">
    <property type="protein sequence ID" value="JAS28268.1"/>
    <property type="molecule type" value="Transcribed_RNA"/>
</dbReference>
<proteinExistence type="predicted"/>
<feature type="non-terminal residue" evidence="1">
    <location>
        <position position="133"/>
    </location>
</feature>
<organism evidence="1">
    <name type="scientific">Clastoptera arizonana</name>
    <name type="common">Arizona spittle bug</name>
    <dbReference type="NCBI Taxonomy" id="38151"/>
    <lineage>
        <taxon>Eukaryota</taxon>
        <taxon>Metazoa</taxon>
        <taxon>Ecdysozoa</taxon>
        <taxon>Arthropoda</taxon>
        <taxon>Hexapoda</taxon>
        <taxon>Insecta</taxon>
        <taxon>Pterygota</taxon>
        <taxon>Neoptera</taxon>
        <taxon>Paraneoptera</taxon>
        <taxon>Hemiptera</taxon>
        <taxon>Auchenorrhyncha</taxon>
        <taxon>Cercopoidea</taxon>
        <taxon>Clastopteridae</taxon>
        <taxon>Clastoptera</taxon>
    </lineage>
</organism>
<accession>A0A1B6DRF5</accession>
<dbReference type="AlphaFoldDB" id="A0A1B6DRF5"/>
<evidence type="ECO:0000313" key="1">
    <source>
        <dbReference type="EMBL" id="JAS28268.1"/>
    </source>
</evidence>
<reference evidence="1" key="1">
    <citation type="submission" date="2015-12" db="EMBL/GenBank/DDBJ databases">
        <title>De novo transcriptome assembly of four potential Pierce s Disease insect vectors from Arizona vineyards.</title>
        <authorList>
            <person name="Tassone E.E."/>
        </authorList>
    </citation>
    <scope>NUCLEOTIDE SEQUENCE</scope>
</reference>
<feature type="non-terminal residue" evidence="1">
    <location>
        <position position="1"/>
    </location>
</feature>
<protein>
    <submittedName>
        <fullName evidence="1">Uncharacterized protein</fullName>
    </submittedName>
</protein>
<name>A0A1B6DRF5_9HEMI</name>
<gene>
    <name evidence="1" type="ORF">g.1478</name>
</gene>
<sequence length="133" mass="15468">CECIYNTKNNIKNMCKINDKLKDEVERDESIHVQAAVKEKNVDTIYKITNTNDKKEKTGKIIDCECIYNTKNNIKNMCKINDKLKDEVERDESIHVQAAVKEKNVDTIYKITNTNDKKEKTGKIIDCECIYNT</sequence>